<name>A0A835T188_9CHLO</name>
<proteinExistence type="inferred from homology"/>
<dbReference type="InterPro" id="IPR004294">
    <property type="entry name" value="Carotenoid_Oase"/>
</dbReference>
<protein>
    <submittedName>
        <fullName evidence="6">Uncharacterized protein</fullName>
    </submittedName>
</protein>
<dbReference type="AlphaFoldDB" id="A0A835T188"/>
<keyword evidence="4 5" id="KW-0408">Iron</keyword>
<dbReference type="OrthoDB" id="407010at2759"/>
<dbReference type="EMBL" id="JAEHOD010000070">
    <property type="protein sequence ID" value="KAG2431974.1"/>
    <property type="molecule type" value="Genomic_DNA"/>
</dbReference>
<keyword evidence="7" id="KW-1185">Reference proteome</keyword>
<comment type="similarity">
    <text evidence="1">Belongs to the carotenoid oxygenase family.</text>
</comment>
<evidence type="ECO:0000256" key="4">
    <source>
        <dbReference type="ARBA" id="ARBA00023004"/>
    </source>
</evidence>
<dbReference type="PANTHER" id="PTHR10543:SF24">
    <property type="entry name" value="CAROTENOID ISOMEROOXYGENASE"/>
    <property type="match status" value="1"/>
</dbReference>
<accession>A0A835T188</accession>
<dbReference type="GO" id="GO:0010436">
    <property type="term" value="F:carotenoid dioxygenase activity"/>
    <property type="evidence" value="ECO:0007669"/>
    <property type="project" value="TreeGrafter"/>
</dbReference>
<evidence type="ECO:0000256" key="3">
    <source>
        <dbReference type="ARBA" id="ARBA00023002"/>
    </source>
</evidence>
<dbReference type="GO" id="GO:0009507">
    <property type="term" value="C:chloroplast"/>
    <property type="evidence" value="ECO:0007669"/>
    <property type="project" value="TreeGrafter"/>
</dbReference>
<gene>
    <name evidence="6" type="ORF">HYH02_013190</name>
</gene>
<comment type="caution">
    <text evidence="6">The sequence shown here is derived from an EMBL/GenBank/DDBJ whole genome shotgun (WGS) entry which is preliminary data.</text>
</comment>
<evidence type="ECO:0000256" key="1">
    <source>
        <dbReference type="ARBA" id="ARBA00006787"/>
    </source>
</evidence>
<feature type="binding site" evidence="5">
    <location>
        <position position="289"/>
    </location>
    <ligand>
        <name>Fe cation</name>
        <dbReference type="ChEBI" id="CHEBI:24875"/>
        <note>catalytic</note>
    </ligand>
</feature>
<reference evidence="6" key="1">
    <citation type="journal article" date="2020" name="bioRxiv">
        <title>Comparative genomics of Chlamydomonas.</title>
        <authorList>
            <person name="Craig R.J."/>
            <person name="Hasan A.R."/>
            <person name="Ness R.W."/>
            <person name="Keightley P.D."/>
        </authorList>
    </citation>
    <scope>NUCLEOTIDE SEQUENCE</scope>
    <source>
        <strain evidence="6">CCAP 11/173</strain>
    </source>
</reference>
<keyword evidence="3" id="KW-0560">Oxidoreductase</keyword>
<evidence type="ECO:0000313" key="6">
    <source>
        <dbReference type="EMBL" id="KAG2431974.1"/>
    </source>
</evidence>
<feature type="binding site" evidence="5">
    <location>
        <position position="554"/>
    </location>
    <ligand>
        <name>Fe cation</name>
        <dbReference type="ChEBI" id="CHEBI:24875"/>
        <note>catalytic</note>
    </ligand>
</feature>
<evidence type="ECO:0000256" key="5">
    <source>
        <dbReference type="PIRSR" id="PIRSR604294-1"/>
    </source>
</evidence>
<evidence type="ECO:0000313" key="7">
    <source>
        <dbReference type="Proteomes" id="UP000613740"/>
    </source>
</evidence>
<organism evidence="6 7">
    <name type="scientific">Chlamydomonas schloesseri</name>
    <dbReference type="NCBI Taxonomy" id="2026947"/>
    <lineage>
        <taxon>Eukaryota</taxon>
        <taxon>Viridiplantae</taxon>
        <taxon>Chlorophyta</taxon>
        <taxon>core chlorophytes</taxon>
        <taxon>Chlorophyceae</taxon>
        <taxon>CS clade</taxon>
        <taxon>Chlamydomonadales</taxon>
        <taxon>Chlamydomonadaceae</taxon>
        <taxon>Chlamydomonas</taxon>
    </lineage>
</organism>
<dbReference type="Pfam" id="PF03055">
    <property type="entry name" value="RPE65"/>
    <property type="match status" value="1"/>
</dbReference>
<keyword evidence="2 5" id="KW-0479">Metal-binding</keyword>
<feature type="binding site" evidence="5">
    <location>
        <position position="239"/>
    </location>
    <ligand>
        <name>Fe cation</name>
        <dbReference type="ChEBI" id="CHEBI:24875"/>
        <note>catalytic</note>
    </ligand>
</feature>
<dbReference type="PANTHER" id="PTHR10543">
    <property type="entry name" value="BETA-CAROTENE DIOXYGENASE"/>
    <property type="match status" value="1"/>
</dbReference>
<evidence type="ECO:0000256" key="2">
    <source>
        <dbReference type="ARBA" id="ARBA00022723"/>
    </source>
</evidence>
<comment type="cofactor">
    <cofactor evidence="5">
        <name>Fe(2+)</name>
        <dbReference type="ChEBI" id="CHEBI:29033"/>
    </cofactor>
    <text evidence="5">Binds 1 Fe(2+) ion per subunit.</text>
</comment>
<feature type="binding site" evidence="5">
    <location>
        <position position="355"/>
    </location>
    <ligand>
        <name>Fe cation</name>
        <dbReference type="ChEBI" id="CHEBI:24875"/>
        <note>catalytic</note>
    </ligand>
</feature>
<sequence>MQHPHASSRTLSRHGRAERQISICRPHATAFSGKGHAGGASSVSVSAATVDRAPSAVASSYVSQDARKALFNPAIEQAEEAPCALVSGSLPGWLQGSLFFNGCGEYTGMEHLFDGYSVLVKLRFSGGRVFGRQRYLDSDAYRHFKSTGRMRYREFATAPKAQGLGGALLGLYDTLSAAVQLGRIFTDNASVSFTPLPGGRMLALSEAVTSAYVIDSASLETRQHVAYKDGVKGDLQSAHPKIAPDGSIINFSHSFPFGGLHVSAMDPVSLQRREIAFIKDRDNVACWSHDIALTARHAVVVEHPTVMSMEALALGRPAQYAFMNWQPEAGTRVHVVALDGSGVVTHTAPPFFTFHFSNAFEQPAAAGGSGFEICVDLSVYDDPQILNDLRVDALTAFPGSEIAPSRLARLTIPLTDAAGGAVGPCALAAPVPLLKDDSAYGNYIEFCAFNPQYRFKPYRYTYGTAAVRPTNMANALAQHDTQAGTSRVWHEPGSMLSEPSFVPRPGATEENDGVILSLLTCGNGGGSQLLVLDGRTFTETARVQLPFTVPFRFHGAYVEGQQ</sequence>
<dbReference type="GO" id="GO:0016121">
    <property type="term" value="P:carotene catabolic process"/>
    <property type="evidence" value="ECO:0007669"/>
    <property type="project" value="TreeGrafter"/>
</dbReference>
<dbReference type="Proteomes" id="UP000613740">
    <property type="component" value="Unassembled WGS sequence"/>
</dbReference>
<dbReference type="GO" id="GO:0046872">
    <property type="term" value="F:metal ion binding"/>
    <property type="evidence" value="ECO:0007669"/>
    <property type="project" value="UniProtKB-KW"/>
</dbReference>